<dbReference type="PANTHER" id="PTHR11003:SF282">
    <property type="entry name" value="TWO-PORE POTASSIUM CHANNEL 3"/>
    <property type="match status" value="1"/>
</dbReference>
<evidence type="ECO:0000256" key="4">
    <source>
        <dbReference type="ARBA" id="ARBA00022692"/>
    </source>
</evidence>
<sequence length="657" mass="73944">MGAFSEMEEGSLPSPAPPRRVAFSDKHSFRRIPHTAAAPTVSGTSNLFTHHEGIVDSSKNDEENHLWTPAPELENYYSNKKKDKTVPYHPMMQQTSSSFSHKRKFEESSEMKREPERTRATWSSAWGSLQNTLKESIQNSWQLGFLWPDDDDDDDGLEYLLQEEKCCEPDDDHHHQYHDLETAAKHQQKEQKHEDWVETDSLLQPNSGKLRFSPPDYGTWHSNPYQTFSNGELKDESLQNHSNNDKGHKTSGLSNAIHPQTKITHANSAPEFIMGSDTSVMLQEDKEDITTPANSTEIHKTTAAESRNISLKPSKSMPADLHPHPTVVKKSFHRCNTAPAMSAEAAEAVVNQNSSSSSTAVKPPRKLEKSGSIVMQAGIGLIIYLAVGVMIYTWKRQEFSGLQTVSYVDALYFCIVTMCTIGYGDITPITTSSKLFACLFVLIGFGFIDILLSSMVTYVLDKQEHLLLSAVEGSHHQVARKYLMNPHHHNRMRIRLKVALAAGVPVLCITVGTIVMMQMEQLSWIDALYCTTMSITTVGYGDHTFKSFKGRLFAAVWLLFSTLAVARCFLYLAEARVDKRHRAIAKWVLRRQFSVGDLIKADLDHDGSISKAEYVVYKLKEMGHVEDEHIHDICLQFDQLDCNNTGKITLARLQDGN</sequence>
<feature type="transmembrane region" description="Helical" evidence="11">
    <location>
        <begin position="552"/>
        <end position="573"/>
    </location>
</feature>
<evidence type="ECO:0000256" key="8">
    <source>
        <dbReference type="ARBA" id="ARBA00023136"/>
    </source>
</evidence>
<keyword evidence="7" id="KW-0406">Ion transport</keyword>
<accession>A0ABP1C0G0</accession>
<feature type="compositionally biased region" description="Polar residues" evidence="10">
    <location>
        <begin position="220"/>
        <end position="230"/>
    </location>
</feature>
<dbReference type="InterPro" id="IPR018247">
    <property type="entry name" value="EF_Hand_1_Ca_BS"/>
</dbReference>
<evidence type="ECO:0000256" key="6">
    <source>
        <dbReference type="ARBA" id="ARBA00022989"/>
    </source>
</evidence>
<dbReference type="Proteomes" id="UP001497522">
    <property type="component" value="Chromosome 9"/>
</dbReference>
<evidence type="ECO:0000256" key="5">
    <source>
        <dbReference type="ARBA" id="ARBA00022837"/>
    </source>
</evidence>
<evidence type="ECO:0000256" key="9">
    <source>
        <dbReference type="ARBA" id="ARBA00023303"/>
    </source>
</evidence>
<feature type="transmembrane region" description="Helical" evidence="11">
    <location>
        <begin position="498"/>
        <end position="519"/>
    </location>
</feature>
<feature type="compositionally biased region" description="Basic and acidic residues" evidence="10">
    <location>
        <begin position="183"/>
        <end position="196"/>
    </location>
</feature>
<feature type="compositionally biased region" description="Basic and acidic residues" evidence="10">
    <location>
        <begin position="232"/>
        <end position="248"/>
    </location>
</feature>
<reference evidence="13" key="1">
    <citation type="submission" date="2024-03" db="EMBL/GenBank/DDBJ databases">
        <authorList>
            <consortium name="ELIXIR-Norway"/>
            <consortium name="Elixir Norway"/>
        </authorList>
    </citation>
    <scope>NUCLEOTIDE SEQUENCE</scope>
</reference>
<dbReference type="Gene3D" id="1.10.287.70">
    <property type="match status" value="2"/>
</dbReference>
<name>A0ABP1C0G0_9BRYO</name>
<feature type="region of interest" description="Disordered" evidence="10">
    <location>
        <begin position="1"/>
        <end position="46"/>
    </location>
</feature>
<keyword evidence="9" id="KW-0407">Ion channel</keyword>
<keyword evidence="3" id="KW-0813">Transport</keyword>
<feature type="transmembrane region" description="Helical" evidence="11">
    <location>
        <begin position="373"/>
        <end position="392"/>
    </location>
</feature>
<dbReference type="InterPro" id="IPR003280">
    <property type="entry name" value="2pore_dom_K_chnl"/>
</dbReference>
<evidence type="ECO:0000256" key="10">
    <source>
        <dbReference type="SAM" id="MobiDB-lite"/>
    </source>
</evidence>
<evidence type="ECO:0000256" key="7">
    <source>
        <dbReference type="ARBA" id="ARBA00023065"/>
    </source>
</evidence>
<feature type="domain" description="Potassium channel" evidence="12">
    <location>
        <begin position="506"/>
        <end position="574"/>
    </location>
</feature>
<comment type="similarity">
    <text evidence="2">Belongs to the two pore domain potassium channel (TC 1.A.1.7) family.</text>
</comment>
<dbReference type="Gene3D" id="1.10.238.10">
    <property type="entry name" value="EF-hand"/>
    <property type="match status" value="1"/>
</dbReference>
<comment type="subcellular location">
    <subcellularLocation>
        <location evidence="1">Membrane</location>
        <topology evidence="1">Multi-pass membrane protein</topology>
    </subcellularLocation>
</comment>
<gene>
    <name evidence="13" type="ORF">CSSPJE1EN2_LOCUS23609</name>
</gene>
<dbReference type="InterPro" id="IPR013099">
    <property type="entry name" value="K_chnl_dom"/>
</dbReference>
<proteinExistence type="inferred from homology"/>
<dbReference type="Pfam" id="PF07885">
    <property type="entry name" value="Ion_trans_2"/>
    <property type="match status" value="2"/>
</dbReference>
<feature type="domain" description="Potassium channel" evidence="12">
    <location>
        <begin position="381"/>
        <end position="459"/>
    </location>
</feature>
<feature type="transmembrane region" description="Helical" evidence="11">
    <location>
        <begin position="404"/>
        <end position="423"/>
    </location>
</feature>
<dbReference type="PANTHER" id="PTHR11003">
    <property type="entry name" value="POTASSIUM CHANNEL, SUBFAMILY K"/>
    <property type="match status" value="1"/>
</dbReference>
<dbReference type="SUPFAM" id="SSF81324">
    <property type="entry name" value="Voltage-gated potassium channels"/>
    <property type="match status" value="2"/>
</dbReference>
<dbReference type="PROSITE" id="PS00018">
    <property type="entry name" value="EF_HAND_1"/>
    <property type="match status" value="1"/>
</dbReference>
<keyword evidence="4 11" id="KW-0812">Transmembrane</keyword>
<evidence type="ECO:0000256" key="3">
    <source>
        <dbReference type="ARBA" id="ARBA00022448"/>
    </source>
</evidence>
<evidence type="ECO:0000256" key="11">
    <source>
        <dbReference type="SAM" id="Phobius"/>
    </source>
</evidence>
<keyword evidence="14" id="KW-1185">Reference proteome</keyword>
<keyword evidence="8 11" id="KW-0472">Membrane</keyword>
<evidence type="ECO:0000313" key="13">
    <source>
        <dbReference type="EMBL" id="CAK9882253.1"/>
    </source>
</evidence>
<dbReference type="InterPro" id="IPR011992">
    <property type="entry name" value="EF-hand-dom_pair"/>
</dbReference>
<keyword evidence="5" id="KW-0106">Calcium</keyword>
<keyword evidence="6 11" id="KW-1133">Transmembrane helix</keyword>
<dbReference type="PRINTS" id="PR01333">
    <property type="entry name" value="2POREKCHANEL"/>
</dbReference>
<feature type="region of interest" description="Disordered" evidence="10">
    <location>
        <begin position="93"/>
        <end position="119"/>
    </location>
</feature>
<feature type="transmembrane region" description="Helical" evidence="11">
    <location>
        <begin position="435"/>
        <end position="460"/>
    </location>
</feature>
<protein>
    <recommendedName>
        <fullName evidence="12">Potassium channel domain-containing protein</fullName>
    </recommendedName>
</protein>
<organism evidence="13 14">
    <name type="scientific">Sphagnum jensenii</name>
    <dbReference type="NCBI Taxonomy" id="128206"/>
    <lineage>
        <taxon>Eukaryota</taxon>
        <taxon>Viridiplantae</taxon>
        <taxon>Streptophyta</taxon>
        <taxon>Embryophyta</taxon>
        <taxon>Bryophyta</taxon>
        <taxon>Sphagnophytina</taxon>
        <taxon>Sphagnopsida</taxon>
        <taxon>Sphagnales</taxon>
        <taxon>Sphagnaceae</taxon>
        <taxon>Sphagnum</taxon>
    </lineage>
</organism>
<evidence type="ECO:0000256" key="1">
    <source>
        <dbReference type="ARBA" id="ARBA00004141"/>
    </source>
</evidence>
<feature type="compositionally biased region" description="Basic and acidic residues" evidence="10">
    <location>
        <begin position="104"/>
        <end position="119"/>
    </location>
</feature>
<evidence type="ECO:0000313" key="14">
    <source>
        <dbReference type="Proteomes" id="UP001497522"/>
    </source>
</evidence>
<dbReference type="EMBL" id="OZ023710">
    <property type="protein sequence ID" value="CAK9882253.1"/>
    <property type="molecule type" value="Genomic_DNA"/>
</dbReference>
<feature type="region of interest" description="Disordered" evidence="10">
    <location>
        <begin position="183"/>
        <end position="255"/>
    </location>
</feature>
<dbReference type="SUPFAM" id="SSF47473">
    <property type="entry name" value="EF-hand"/>
    <property type="match status" value="1"/>
</dbReference>
<evidence type="ECO:0000256" key="2">
    <source>
        <dbReference type="ARBA" id="ARBA00010159"/>
    </source>
</evidence>
<evidence type="ECO:0000259" key="12">
    <source>
        <dbReference type="Pfam" id="PF07885"/>
    </source>
</evidence>